<reference evidence="2 3" key="1">
    <citation type="journal article" date="2018" name="Nat. Ecol. Evol.">
        <title>Pezizomycetes genomes reveal the molecular basis of ectomycorrhizal truffle lifestyle.</title>
        <authorList>
            <person name="Murat C."/>
            <person name="Payen T."/>
            <person name="Noel B."/>
            <person name="Kuo A."/>
            <person name="Morin E."/>
            <person name="Chen J."/>
            <person name="Kohler A."/>
            <person name="Krizsan K."/>
            <person name="Balestrini R."/>
            <person name="Da Silva C."/>
            <person name="Montanini B."/>
            <person name="Hainaut M."/>
            <person name="Levati E."/>
            <person name="Barry K.W."/>
            <person name="Belfiori B."/>
            <person name="Cichocki N."/>
            <person name="Clum A."/>
            <person name="Dockter R.B."/>
            <person name="Fauchery L."/>
            <person name="Guy J."/>
            <person name="Iotti M."/>
            <person name="Le Tacon F."/>
            <person name="Lindquist E.A."/>
            <person name="Lipzen A."/>
            <person name="Malagnac F."/>
            <person name="Mello A."/>
            <person name="Molinier V."/>
            <person name="Miyauchi S."/>
            <person name="Poulain J."/>
            <person name="Riccioni C."/>
            <person name="Rubini A."/>
            <person name="Sitrit Y."/>
            <person name="Splivallo R."/>
            <person name="Traeger S."/>
            <person name="Wang M."/>
            <person name="Zifcakova L."/>
            <person name="Wipf D."/>
            <person name="Zambonelli A."/>
            <person name="Paolocci F."/>
            <person name="Nowrousian M."/>
            <person name="Ottonello S."/>
            <person name="Baldrian P."/>
            <person name="Spatafora J.W."/>
            <person name="Henrissat B."/>
            <person name="Nagy L.G."/>
            <person name="Aury J.M."/>
            <person name="Wincker P."/>
            <person name="Grigoriev I.V."/>
            <person name="Bonfante P."/>
            <person name="Martin F.M."/>
        </authorList>
    </citation>
    <scope>NUCLEOTIDE SEQUENCE [LARGE SCALE GENOMIC DNA]</scope>
    <source>
        <strain evidence="2 3">RN42</strain>
    </source>
</reference>
<evidence type="ECO:0000313" key="2">
    <source>
        <dbReference type="EMBL" id="RPA71199.1"/>
    </source>
</evidence>
<feature type="region of interest" description="Disordered" evidence="1">
    <location>
        <begin position="1"/>
        <end position="43"/>
    </location>
</feature>
<evidence type="ECO:0000256" key="1">
    <source>
        <dbReference type="SAM" id="MobiDB-lite"/>
    </source>
</evidence>
<organism evidence="2 3">
    <name type="scientific">Ascobolus immersus RN42</name>
    <dbReference type="NCBI Taxonomy" id="1160509"/>
    <lineage>
        <taxon>Eukaryota</taxon>
        <taxon>Fungi</taxon>
        <taxon>Dikarya</taxon>
        <taxon>Ascomycota</taxon>
        <taxon>Pezizomycotina</taxon>
        <taxon>Pezizomycetes</taxon>
        <taxon>Pezizales</taxon>
        <taxon>Ascobolaceae</taxon>
        <taxon>Ascobolus</taxon>
    </lineage>
</organism>
<keyword evidence="3" id="KW-1185">Reference proteome</keyword>
<dbReference type="Proteomes" id="UP000275078">
    <property type="component" value="Unassembled WGS sequence"/>
</dbReference>
<gene>
    <name evidence="2" type="ORF">BJ508DRAFT_336289</name>
</gene>
<evidence type="ECO:0000313" key="3">
    <source>
        <dbReference type="Proteomes" id="UP000275078"/>
    </source>
</evidence>
<name>A0A3N4H914_ASCIM</name>
<protein>
    <submittedName>
        <fullName evidence="2">Uncharacterized protein</fullName>
    </submittedName>
</protein>
<dbReference type="EMBL" id="ML119959">
    <property type="protein sequence ID" value="RPA71199.1"/>
    <property type="molecule type" value="Genomic_DNA"/>
</dbReference>
<proteinExistence type="predicted"/>
<sequence length="103" mass="11820">MSSRRVKTTGRIEIHPKMREGDDLTDVPEEERQNTARPGDDDFNPFHPFINGYDFKVACWFIKNRIADTAINDFFNCGIGKDIQSFQSAHSLNKLIDPMESTI</sequence>
<feature type="compositionally biased region" description="Basic and acidic residues" evidence="1">
    <location>
        <begin position="10"/>
        <end position="22"/>
    </location>
</feature>
<dbReference type="AlphaFoldDB" id="A0A3N4H914"/>
<accession>A0A3N4H914</accession>
<feature type="compositionally biased region" description="Basic and acidic residues" evidence="1">
    <location>
        <begin position="30"/>
        <end position="40"/>
    </location>
</feature>